<evidence type="ECO:0000256" key="6">
    <source>
        <dbReference type="ARBA" id="ARBA00023004"/>
    </source>
</evidence>
<keyword evidence="5 12" id="KW-0560">Oxidoreductase</keyword>
<evidence type="ECO:0000256" key="11">
    <source>
        <dbReference type="ARBA" id="ARBA00066708"/>
    </source>
</evidence>
<comment type="similarity">
    <text evidence="10">Belongs to the iron/ascorbate-dependent oxidoreductase family. GA2OX subfamily.</text>
</comment>
<dbReference type="Pfam" id="PF14226">
    <property type="entry name" value="DIOX_N"/>
    <property type="match status" value="1"/>
</dbReference>
<evidence type="ECO:0000256" key="5">
    <source>
        <dbReference type="ARBA" id="ARBA00023002"/>
    </source>
</evidence>
<comment type="caution">
    <text evidence="14">The sequence shown here is derived from an EMBL/GenBank/DDBJ whole genome shotgun (WGS) entry which is preliminary data.</text>
</comment>
<dbReference type="PANTHER" id="PTHR47990">
    <property type="entry name" value="2-OXOGLUTARATE (2OG) AND FE(II)-DEPENDENT OXYGENASE SUPERFAMILY PROTEIN-RELATED"/>
    <property type="match status" value="1"/>
</dbReference>
<dbReference type="GO" id="GO:0045543">
    <property type="term" value="F:gibberellin 2-beta-dioxygenase activity"/>
    <property type="evidence" value="ECO:0007669"/>
    <property type="project" value="UniProtKB-EC"/>
</dbReference>
<evidence type="ECO:0000256" key="9">
    <source>
        <dbReference type="ARBA" id="ARBA00055835"/>
    </source>
</evidence>
<dbReference type="PROSITE" id="PS51471">
    <property type="entry name" value="FE2OG_OXY"/>
    <property type="match status" value="1"/>
</dbReference>
<dbReference type="InterPro" id="IPR005123">
    <property type="entry name" value="Oxoglu/Fe-dep_dioxygenase_dom"/>
</dbReference>
<organism evidence="14 15">
    <name type="scientific">Psophocarpus tetragonolobus</name>
    <name type="common">Winged bean</name>
    <name type="synonym">Dolichos tetragonolobus</name>
    <dbReference type="NCBI Taxonomy" id="3891"/>
    <lineage>
        <taxon>Eukaryota</taxon>
        <taxon>Viridiplantae</taxon>
        <taxon>Streptophyta</taxon>
        <taxon>Embryophyta</taxon>
        <taxon>Tracheophyta</taxon>
        <taxon>Spermatophyta</taxon>
        <taxon>Magnoliopsida</taxon>
        <taxon>eudicotyledons</taxon>
        <taxon>Gunneridae</taxon>
        <taxon>Pentapetalae</taxon>
        <taxon>rosids</taxon>
        <taxon>fabids</taxon>
        <taxon>Fabales</taxon>
        <taxon>Fabaceae</taxon>
        <taxon>Papilionoideae</taxon>
        <taxon>50 kb inversion clade</taxon>
        <taxon>NPAAA clade</taxon>
        <taxon>indigoferoid/millettioid clade</taxon>
        <taxon>Phaseoleae</taxon>
        <taxon>Psophocarpus</taxon>
    </lineage>
</organism>
<keyword evidence="4" id="KW-0223">Dioxygenase</keyword>
<evidence type="ECO:0000313" key="15">
    <source>
        <dbReference type="Proteomes" id="UP001386955"/>
    </source>
</evidence>
<evidence type="ECO:0000256" key="3">
    <source>
        <dbReference type="ARBA" id="ARBA00022723"/>
    </source>
</evidence>
<comment type="function">
    <text evidence="9">Catalyzes the 2-beta-hydroxylation of several biologically active gibberellins, leading to the homeostatic regulation of their endogenous level. Catabolism of gibberellins (GAs) plays a central role in plant development. Converts GA9/GA20 to GA51/GA29 and GA4/GA1 to GA34/GA8.</text>
</comment>
<evidence type="ECO:0000256" key="8">
    <source>
        <dbReference type="ARBA" id="ARBA00052204"/>
    </source>
</evidence>
<protein>
    <recommendedName>
        <fullName evidence="11">gibberellin 2beta-dioxygenase</fullName>
        <ecNumber evidence="11">1.14.11.13</ecNumber>
    </recommendedName>
</protein>
<comment type="cofactor">
    <cofactor evidence="1">
        <name>Fe cation</name>
        <dbReference type="ChEBI" id="CHEBI:24875"/>
    </cofactor>
</comment>
<keyword evidence="3 12" id="KW-0479">Metal-binding</keyword>
<dbReference type="GO" id="GO:0046872">
    <property type="term" value="F:metal ion binding"/>
    <property type="evidence" value="ECO:0007669"/>
    <property type="project" value="UniProtKB-KW"/>
</dbReference>
<sequence length="354" mass="39952">MVVLSHQSTLNQLFLIKTCKPPHMFMEVPEVDLTHSQAKTMIVKACQEFGLFKLVNHGVPLELMTRLENQALNFFMQPQSVKDKATPPDPYGYGSKRIGTNGDMGWVEYLLLTTNPDVISPKTLLLFQQNPQIFRCAMEEYIRAVKKVCCEVLELMAEGLEIGTRNVFSRLISDERSDSCLRVNRYPACPELNAEALSGPNLIGFGEHTDPQIISVLRSNNTSGLQICLQDGTWASIPPDHTSFYVNVGDLLQVMTNGRFRSVKHRVLADSSMSRLSMIYFGGPPLNEKIAPLHSLVSNEEESLYRELTWREYKNAAYKSRLSDNRLSLFDKSANHSEVNGETQISWSEQLSKS</sequence>
<dbReference type="SUPFAM" id="SSF51197">
    <property type="entry name" value="Clavaminate synthase-like"/>
    <property type="match status" value="1"/>
</dbReference>
<evidence type="ECO:0000256" key="4">
    <source>
        <dbReference type="ARBA" id="ARBA00022964"/>
    </source>
</evidence>
<dbReference type="AlphaFoldDB" id="A0AAN9SKM5"/>
<evidence type="ECO:0000256" key="7">
    <source>
        <dbReference type="ARBA" id="ARBA00037909"/>
    </source>
</evidence>
<comment type="pathway">
    <text evidence="7">Plant hormone biosynthesis; gibberellin biosynthesis.</text>
</comment>
<dbReference type="Gene3D" id="2.60.120.330">
    <property type="entry name" value="B-lactam Antibiotic, Isopenicillin N Synthase, Chain"/>
    <property type="match status" value="1"/>
</dbReference>
<evidence type="ECO:0000256" key="12">
    <source>
        <dbReference type="RuleBase" id="RU003682"/>
    </source>
</evidence>
<dbReference type="Pfam" id="PF03171">
    <property type="entry name" value="2OG-FeII_Oxy"/>
    <property type="match status" value="1"/>
</dbReference>
<dbReference type="PRINTS" id="PR00682">
    <property type="entry name" value="IPNSYNTHASE"/>
</dbReference>
<comment type="pathway">
    <text evidence="2">Hormone biosynthesis.</text>
</comment>
<evidence type="ECO:0000256" key="1">
    <source>
        <dbReference type="ARBA" id="ARBA00001962"/>
    </source>
</evidence>
<dbReference type="InterPro" id="IPR050231">
    <property type="entry name" value="Iron_ascorbate_oxido_reductase"/>
</dbReference>
<dbReference type="FunFam" id="2.60.120.330:FF:000014">
    <property type="entry name" value="Gibberellin 2-beta-dioxygenase 1"/>
    <property type="match status" value="1"/>
</dbReference>
<evidence type="ECO:0000256" key="2">
    <source>
        <dbReference type="ARBA" id="ARBA00004972"/>
    </source>
</evidence>
<evidence type="ECO:0000259" key="13">
    <source>
        <dbReference type="PROSITE" id="PS51471"/>
    </source>
</evidence>
<feature type="domain" description="Fe2OG dioxygenase" evidence="13">
    <location>
        <begin position="176"/>
        <end position="284"/>
    </location>
</feature>
<dbReference type="InterPro" id="IPR044861">
    <property type="entry name" value="IPNS-like_FE2OG_OXY"/>
</dbReference>
<keyword evidence="6 12" id="KW-0408">Iron</keyword>
<comment type="catalytic activity">
    <reaction evidence="8">
        <text>gibberellin A1 + 2-oxoglutarate + O2 = gibberellin A8 + succinate + CO2</text>
        <dbReference type="Rhea" id="RHEA:15005"/>
        <dbReference type="ChEBI" id="CHEBI:15379"/>
        <dbReference type="ChEBI" id="CHEBI:16526"/>
        <dbReference type="ChEBI" id="CHEBI:16810"/>
        <dbReference type="ChEBI" id="CHEBI:30031"/>
        <dbReference type="ChEBI" id="CHEBI:58524"/>
        <dbReference type="ChEBI" id="CHEBI:58594"/>
        <dbReference type="EC" id="1.14.11.13"/>
    </reaction>
</comment>
<name>A0AAN9SKM5_PSOTE</name>
<proteinExistence type="inferred from homology"/>
<keyword evidence="15" id="KW-1185">Reference proteome</keyword>
<accession>A0AAN9SKM5</accession>
<dbReference type="EMBL" id="JAYMYS010000003">
    <property type="protein sequence ID" value="KAK7399794.1"/>
    <property type="molecule type" value="Genomic_DNA"/>
</dbReference>
<evidence type="ECO:0000256" key="10">
    <source>
        <dbReference type="ARBA" id="ARBA00061282"/>
    </source>
</evidence>
<gene>
    <name evidence="14" type="ORF">VNO78_10986</name>
</gene>
<reference evidence="14 15" key="1">
    <citation type="submission" date="2024-01" db="EMBL/GenBank/DDBJ databases">
        <title>The genomes of 5 underutilized Papilionoideae crops provide insights into root nodulation and disease resistanc.</title>
        <authorList>
            <person name="Jiang F."/>
        </authorList>
    </citation>
    <scope>NUCLEOTIDE SEQUENCE [LARGE SCALE GENOMIC DNA]</scope>
    <source>
        <strain evidence="14">DUOXIRENSHENG_FW03</strain>
        <tissue evidence="14">Leaves</tissue>
    </source>
</reference>
<evidence type="ECO:0000313" key="14">
    <source>
        <dbReference type="EMBL" id="KAK7399794.1"/>
    </source>
</evidence>
<dbReference type="InterPro" id="IPR027443">
    <property type="entry name" value="IPNS-like_sf"/>
</dbReference>
<dbReference type="InterPro" id="IPR026992">
    <property type="entry name" value="DIOX_N"/>
</dbReference>
<dbReference type="EC" id="1.14.11.13" evidence="11"/>
<dbReference type="Proteomes" id="UP001386955">
    <property type="component" value="Unassembled WGS sequence"/>
</dbReference>